<evidence type="ECO:0000256" key="3">
    <source>
        <dbReference type="ARBA" id="ARBA00022679"/>
    </source>
</evidence>
<name>A0A5M6CBC8_9BACT</name>
<dbReference type="InterPro" id="IPR029063">
    <property type="entry name" value="SAM-dependent_MTases_sf"/>
</dbReference>
<gene>
    <name evidence="5" type="ORF">F0919_16785</name>
</gene>
<dbReference type="GO" id="GO:0008757">
    <property type="term" value="F:S-adenosylmethionine-dependent methyltransferase activity"/>
    <property type="evidence" value="ECO:0007669"/>
    <property type="project" value="InterPro"/>
</dbReference>
<comment type="similarity">
    <text evidence="1">Belongs to the methyltransferase superfamily.</text>
</comment>
<organism evidence="5 6">
    <name type="scientific">Taibaiella lutea</name>
    <dbReference type="NCBI Taxonomy" id="2608001"/>
    <lineage>
        <taxon>Bacteria</taxon>
        <taxon>Pseudomonadati</taxon>
        <taxon>Bacteroidota</taxon>
        <taxon>Chitinophagia</taxon>
        <taxon>Chitinophagales</taxon>
        <taxon>Chitinophagaceae</taxon>
        <taxon>Taibaiella</taxon>
    </lineage>
</organism>
<comment type="caution">
    <text evidence="5">The sequence shown here is derived from an EMBL/GenBank/DDBJ whole genome shotgun (WGS) entry which is preliminary data.</text>
</comment>
<dbReference type="Gene3D" id="3.40.50.150">
    <property type="entry name" value="Vaccinia Virus protein VP39"/>
    <property type="match status" value="1"/>
</dbReference>
<dbReference type="CDD" id="cd02440">
    <property type="entry name" value="AdoMet_MTases"/>
    <property type="match status" value="1"/>
</dbReference>
<dbReference type="AlphaFoldDB" id="A0A5M6CBC8"/>
<keyword evidence="3 5" id="KW-0808">Transferase</keyword>
<sequence>MICRSELTDNSPTNSVLPGFSKGKRIAGIKTADKMNYFNPKTAAERYANGRPDFHSNTIMHIKDYLHLDKKLNSALDIACGTGLSTKALLEIATNVYGTDLSPEMLKLALQSDKITYAIAPAEQQPFADNSFDLITVSSGIHWFDIDKFLIEASRLLKSKSWLVLYENHFISEMIGNDNFTHWFPDIYLKKFPSPPRNDAYAWTNENLISKHLSFIGEENFKNAVRLTKKQLVLYFTTQSNIIAAVESKETTYEQVEDWLNEELVPFFDNDDTIQTIHYGNWIKYIQRTN</sequence>
<keyword evidence="6" id="KW-1185">Reference proteome</keyword>
<dbReference type="PANTHER" id="PTHR44942">
    <property type="entry name" value="METHYLTRANSF_11 DOMAIN-CONTAINING PROTEIN"/>
    <property type="match status" value="1"/>
</dbReference>
<dbReference type="EMBL" id="VWSH01000004">
    <property type="protein sequence ID" value="KAA5532444.1"/>
    <property type="molecule type" value="Genomic_DNA"/>
</dbReference>
<feature type="domain" description="Methyltransferase type 11" evidence="4">
    <location>
        <begin position="76"/>
        <end position="164"/>
    </location>
</feature>
<proteinExistence type="inferred from homology"/>
<evidence type="ECO:0000256" key="2">
    <source>
        <dbReference type="ARBA" id="ARBA00022603"/>
    </source>
</evidence>
<dbReference type="GO" id="GO:0032259">
    <property type="term" value="P:methylation"/>
    <property type="evidence" value="ECO:0007669"/>
    <property type="project" value="UniProtKB-KW"/>
</dbReference>
<evidence type="ECO:0000259" key="4">
    <source>
        <dbReference type="Pfam" id="PF08241"/>
    </source>
</evidence>
<reference evidence="5 6" key="1">
    <citation type="submission" date="2019-09" db="EMBL/GenBank/DDBJ databases">
        <title>Genome sequence and assembly of Taibaiella sp.</title>
        <authorList>
            <person name="Chhetri G."/>
        </authorList>
    </citation>
    <scope>NUCLEOTIDE SEQUENCE [LARGE SCALE GENOMIC DNA]</scope>
    <source>
        <strain evidence="5 6">KVB11</strain>
    </source>
</reference>
<keyword evidence="2 5" id="KW-0489">Methyltransferase</keyword>
<dbReference type="SUPFAM" id="SSF53335">
    <property type="entry name" value="S-adenosyl-L-methionine-dependent methyltransferases"/>
    <property type="match status" value="1"/>
</dbReference>
<evidence type="ECO:0000256" key="1">
    <source>
        <dbReference type="ARBA" id="ARBA00008361"/>
    </source>
</evidence>
<dbReference type="Pfam" id="PF08241">
    <property type="entry name" value="Methyltransf_11"/>
    <property type="match status" value="1"/>
</dbReference>
<evidence type="ECO:0000313" key="5">
    <source>
        <dbReference type="EMBL" id="KAA5532444.1"/>
    </source>
</evidence>
<protein>
    <submittedName>
        <fullName evidence="5">Class I SAM-dependent methyltransferase</fullName>
    </submittedName>
</protein>
<dbReference type="PANTHER" id="PTHR44942:SF4">
    <property type="entry name" value="METHYLTRANSFERASE TYPE 11 DOMAIN-CONTAINING PROTEIN"/>
    <property type="match status" value="1"/>
</dbReference>
<dbReference type="Proteomes" id="UP000323632">
    <property type="component" value="Unassembled WGS sequence"/>
</dbReference>
<evidence type="ECO:0000313" key="6">
    <source>
        <dbReference type="Proteomes" id="UP000323632"/>
    </source>
</evidence>
<accession>A0A5M6CBC8</accession>
<dbReference type="InterPro" id="IPR013216">
    <property type="entry name" value="Methyltransf_11"/>
</dbReference>
<dbReference type="InterPro" id="IPR051052">
    <property type="entry name" value="Diverse_substrate_MTase"/>
</dbReference>